<dbReference type="Gene3D" id="3.30.1330.60">
    <property type="entry name" value="OmpA-like domain"/>
    <property type="match status" value="1"/>
</dbReference>
<dbReference type="RefSeq" id="WP_026608841.1">
    <property type="nucleotide sequence ID" value="NZ_OX458333.1"/>
</dbReference>
<keyword evidence="13" id="KW-1185">Reference proteome</keyword>
<dbReference type="InterPro" id="IPR039001">
    <property type="entry name" value="Pal"/>
</dbReference>
<feature type="chain" id="PRO_5047202269" description="Peptidoglycan-associated lipoprotein" evidence="10">
    <location>
        <begin position="24"/>
        <end position="194"/>
    </location>
</feature>
<gene>
    <name evidence="8 12" type="primary">pal</name>
    <name evidence="12" type="ORF">MSZNOR_5035</name>
</gene>
<feature type="signal peptide" evidence="10">
    <location>
        <begin position="1"/>
        <end position="23"/>
    </location>
</feature>
<dbReference type="InterPro" id="IPR006664">
    <property type="entry name" value="OMP_bac"/>
</dbReference>
<dbReference type="EMBL" id="OX458333">
    <property type="protein sequence ID" value="CAI8977460.1"/>
    <property type="molecule type" value="Genomic_DNA"/>
</dbReference>
<feature type="region of interest" description="Disordered" evidence="9">
    <location>
        <begin position="26"/>
        <end position="79"/>
    </location>
</feature>
<keyword evidence="4 8" id="KW-0564">Palmitate</keyword>
<organism evidence="12 13">
    <name type="scientific">Methylocaldum szegediense</name>
    <dbReference type="NCBI Taxonomy" id="73780"/>
    <lineage>
        <taxon>Bacteria</taxon>
        <taxon>Pseudomonadati</taxon>
        <taxon>Pseudomonadota</taxon>
        <taxon>Gammaproteobacteria</taxon>
        <taxon>Methylococcales</taxon>
        <taxon>Methylococcaceae</taxon>
        <taxon>Methylocaldum</taxon>
    </lineage>
</organism>
<evidence type="ECO:0000313" key="12">
    <source>
        <dbReference type="EMBL" id="CAI8977460.1"/>
    </source>
</evidence>
<sequence>MKLVKTALIISMMSLILSGCSSKGGVREEPGAEVGMDGGPGGPEISKYGDGTDGKVYGGPGGTGYGPGAGGTGDPMLDDPTSPLSKRIIYFMYDSYEVLPEYQEIISAHARYLASHPERSVILEGHADERGSPEYNIALGELRAKAVARLMQFQGASDNQMQIVSFGEEKPAVPGHDESAWQQNRRVEITYSGR</sequence>
<dbReference type="CDD" id="cd07185">
    <property type="entry name" value="OmpA_C-like"/>
    <property type="match status" value="1"/>
</dbReference>
<comment type="similarity">
    <text evidence="8">Belongs to the Pal lipoprotein family.</text>
</comment>
<evidence type="ECO:0000256" key="7">
    <source>
        <dbReference type="ARBA" id="ARBA00023306"/>
    </source>
</evidence>
<dbReference type="NCBIfam" id="TIGR02802">
    <property type="entry name" value="Pal_lipo"/>
    <property type="match status" value="1"/>
</dbReference>
<dbReference type="InterPro" id="IPR036737">
    <property type="entry name" value="OmpA-like_sf"/>
</dbReference>
<keyword evidence="6 8" id="KW-0449">Lipoprotein</keyword>
<evidence type="ECO:0000259" key="11">
    <source>
        <dbReference type="PROSITE" id="PS51123"/>
    </source>
</evidence>
<dbReference type="SUPFAM" id="SSF103088">
    <property type="entry name" value="OmpA-like"/>
    <property type="match status" value="1"/>
</dbReference>
<keyword evidence="3 8" id="KW-0472">Membrane</keyword>
<evidence type="ECO:0000313" key="13">
    <source>
        <dbReference type="Proteomes" id="UP001162030"/>
    </source>
</evidence>
<keyword evidence="1 8" id="KW-0132">Cell division</keyword>
<dbReference type="InterPro" id="IPR006665">
    <property type="entry name" value="OmpA-like"/>
</dbReference>
<evidence type="ECO:0000256" key="2">
    <source>
        <dbReference type="ARBA" id="ARBA00022729"/>
    </source>
</evidence>
<dbReference type="Proteomes" id="UP001162030">
    <property type="component" value="Chromosome"/>
</dbReference>
<accession>A0ABM9I9P2</accession>
<keyword evidence="7 8" id="KW-0131">Cell cycle</keyword>
<name>A0ABM9I9P2_9GAMM</name>
<dbReference type="PANTHER" id="PTHR30329">
    <property type="entry name" value="STATOR ELEMENT OF FLAGELLAR MOTOR COMPLEX"/>
    <property type="match status" value="1"/>
</dbReference>
<reference evidence="12 13" key="1">
    <citation type="submission" date="2023-03" db="EMBL/GenBank/DDBJ databases">
        <authorList>
            <person name="Pearce D."/>
        </authorList>
    </citation>
    <scope>NUCLEOTIDE SEQUENCE [LARGE SCALE GENOMIC DNA]</scope>
    <source>
        <strain evidence="12">Msz</strain>
    </source>
</reference>
<feature type="compositionally biased region" description="Gly residues" evidence="9">
    <location>
        <begin position="56"/>
        <end position="73"/>
    </location>
</feature>
<dbReference type="InterPro" id="IPR014169">
    <property type="entry name" value="Pal_lipo_C"/>
</dbReference>
<evidence type="ECO:0000256" key="3">
    <source>
        <dbReference type="ARBA" id="ARBA00023136"/>
    </source>
</evidence>
<dbReference type="HAMAP" id="MF_02204">
    <property type="entry name" value="Pal"/>
    <property type="match status" value="1"/>
</dbReference>
<dbReference type="Pfam" id="PF00691">
    <property type="entry name" value="OmpA"/>
    <property type="match status" value="1"/>
</dbReference>
<proteinExistence type="inferred from homology"/>
<keyword evidence="5 8" id="KW-0998">Cell outer membrane</keyword>
<protein>
    <recommendedName>
        <fullName evidence="8">Peptidoglycan-associated lipoprotein</fullName>
        <shortName evidence="8">PAL</shortName>
    </recommendedName>
</protein>
<keyword evidence="2 8" id="KW-0732">Signal</keyword>
<evidence type="ECO:0000256" key="1">
    <source>
        <dbReference type="ARBA" id="ARBA00022618"/>
    </source>
</evidence>
<evidence type="ECO:0000256" key="5">
    <source>
        <dbReference type="ARBA" id="ARBA00023237"/>
    </source>
</evidence>
<dbReference type="PANTHER" id="PTHR30329:SF21">
    <property type="entry name" value="LIPOPROTEIN YIAD-RELATED"/>
    <property type="match status" value="1"/>
</dbReference>
<dbReference type="InterPro" id="IPR050330">
    <property type="entry name" value="Bact_OuterMem_StrucFunc"/>
</dbReference>
<comment type="subcellular location">
    <subcellularLocation>
        <location evidence="8">Cell outer membrane</location>
        <topology evidence="8">Lipid-anchor</topology>
    </subcellularLocation>
</comment>
<dbReference type="PRINTS" id="PR01021">
    <property type="entry name" value="OMPADOMAIN"/>
</dbReference>
<evidence type="ECO:0000256" key="9">
    <source>
        <dbReference type="SAM" id="MobiDB-lite"/>
    </source>
</evidence>
<evidence type="ECO:0000256" key="6">
    <source>
        <dbReference type="ARBA" id="ARBA00023288"/>
    </source>
</evidence>
<dbReference type="PROSITE" id="PS51257">
    <property type="entry name" value="PROKAR_LIPOPROTEIN"/>
    <property type="match status" value="1"/>
</dbReference>
<comment type="subunit">
    <text evidence="8">The Tol-Pal system is composed of five core proteins: the inner membrane proteins TolA, TolQ and TolR, the periplasmic protein TolB and the outer membrane protein Pal. They form a network linking the inner and outer membranes and the peptidoglycan layer.</text>
</comment>
<comment type="function">
    <text evidence="8">Part of the Tol-Pal system, which plays a role in outer membrane invagination during cell division and is important for maintaining outer membrane integrity.</text>
</comment>
<evidence type="ECO:0000256" key="4">
    <source>
        <dbReference type="ARBA" id="ARBA00023139"/>
    </source>
</evidence>
<feature type="domain" description="OmpA-like" evidence="11">
    <location>
        <begin position="78"/>
        <end position="194"/>
    </location>
</feature>
<evidence type="ECO:0000256" key="8">
    <source>
        <dbReference type="HAMAP-Rule" id="MF_02204"/>
    </source>
</evidence>
<dbReference type="PROSITE" id="PS51123">
    <property type="entry name" value="OMPA_2"/>
    <property type="match status" value="1"/>
</dbReference>
<evidence type="ECO:0000256" key="10">
    <source>
        <dbReference type="SAM" id="SignalP"/>
    </source>
</evidence>